<protein>
    <recommendedName>
        <fullName evidence="2">Lipoprotein</fullName>
    </recommendedName>
</protein>
<gene>
    <name evidence="1" type="ORF">GALL_284790</name>
</gene>
<sequence>MRPMRRALFAIIVPTLLSACYVAPVRPMAAVVVRPARTACWHAGGWGPWGWHPGHWGACR</sequence>
<comment type="caution">
    <text evidence="1">The sequence shown here is derived from an EMBL/GenBank/DDBJ whole genome shotgun (WGS) entry which is preliminary data.</text>
</comment>
<accession>A0A1J5R142</accession>
<name>A0A1J5R142_9ZZZZ</name>
<reference evidence="1" key="1">
    <citation type="submission" date="2016-10" db="EMBL/GenBank/DDBJ databases">
        <title>Sequence of Gallionella enrichment culture.</title>
        <authorList>
            <person name="Poehlein A."/>
            <person name="Muehling M."/>
            <person name="Daniel R."/>
        </authorList>
    </citation>
    <scope>NUCLEOTIDE SEQUENCE</scope>
</reference>
<dbReference type="PROSITE" id="PS51257">
    <property type="entry name" value="PROKAR_LIPOPROTEIN"/>
    <property type="match status" value="1"/>
</dbReference>
<organism evidence="1">
    <name type="scientific">mine drainage metagenome</name>
    <dbReference type="NCBI Taxonomy" id="410659"/>
    <lineage>
        <taxon>unclassified sequences</taxon>
        <taxon>metagenomes</taxon>
        <taxon>ecological metagenomes</taxon>
    </lineage>
</organism>
<evidence type="ECO:0008006" key="2">
    <source>
        <dbReference type="Google" id="ProtNLM"/>
    </source>
</evidence>
<dbReference type="AlphaFoldDB" id="A0A1J5R142"/>
<proteinExistence type="predicted"/>
<dbReference type="EMBL" id="MLJW01000322">
    <property type="protein sequence ID" value="OIQ89632.1"/>
    <property type="molecule type" value="Genomic_DNA"/>
</dbReference>
<evidence type="ECO:0000313" key="1">
    <source>
        <dbReference type="EMBL" id="OIQ89632.1"/>
    </source>
</evidence>